<dbReference type="SMART" id="SM00963">
    <property type="entry name" value="SRP54_N"/>
    <property type="match status" value="1"/>
</dbReference>
<dbReference type="InterPro" id="IPR036891">
    <property type="entry name" value="Signal_recog_part_SRP54_M_sf"/>
</dbReference>
<dbReference type="InterPro" id="IPR004780">
    <property type="entry name" value="SRP"/>
</dbReference>
<dbReference type="GO" id="GO:0003924">
    <property type="term" value="F:GTPase activity"/>
    <property type="evidence" value="ECO:0007669"/>
    <property type="project" value="UniProtKB-UniRule"/>
</dbReference>
<comment type="function">
    <text evidence="9">Involved in targeting and insertion of nascent membrane proteins into the cytoplasmic membrane. Binds to the hydrophobic signal sequence of the ribosome-nascent chain (RNC) as it emerges from the ribosomes. The SRP-RNC complex is then targeted to the cytoplasmic membrane where it interacts with the SRP receptor FtsY. Interaction with FtsY leads to the transfer of the RNC complex to the Sec translocase for insertion into the membrane, the hydrolysis of GTP by both Ffh and FtsY, and the dissociation of the SRP-FtsY complex into the individual components.</text>
</comment>
<dbReference type="GO" id="GO:0006614">
    <property type="term" value="P:SRP-dependent cotranslational protein targeting to membrane"/>
    <property type="evidence" value="ECO:0007669"/>
    <property type="project" value="InterPro"/>
</dbReference>
<name>A0A4D6YF85_9GAMM</name>
<feature type="binding site" evidence="9">
    <location>
        <begin position="248"/>
        <end position="251"/>
    </location>
    <ligand>
        <name>GTP</name>
        <dbReference type="ChEBI" id="CHEBI:37565"/>
    </ligand>
</feature>
<dbReference type="GO" id="GO:0008312">
    <property type="term" value="F:7S RNA binding"/>
    <property type="evidence" value="ECO:0007669"/>
    <property type="project" value="InterPro"/>
</dbReference>
<dbReference type="InterPro" id="IPR027417">
    <property type="entry name" value="P-loop_NTPase"/>
</dbReference>
<dbReference type="GO" id="GO:0005525">
    <property type="term" value="F:GTP binding"/>
    <property type="evidence" value="ECO:0007669"/>
    <property type="project" value="UniProtKB-UniRule"/>
</dbReference>
<dbReference type="SMART" id="SM00382">
    <property type="entry name" value="AAA"/>
    <property type="match status" value="1"/>
</dbReference>
<organism evidence="11 12">
    <name type="scientific">Buchnera aphidicola</name>
    <name type="common">Muscaphis stroyani</name>
    <dbReference type="NCBI Taxonomy" id="1241869"/>
    <lineage>
        <taxon>Bacteria</taxon>
        <taxon>Pseudomonadati</taxon>
        <taxon>Pseudomonadota</taxon>
        <taxon>Gammaproteobacteria</taxon>
        <taxon>Enterobacterales</taxon>
        <taxon>Erwiniaceae</taxon>
        <taxon>Buchnera</taxon>
    </lineage>
</organism>
<keyword evidence="7 9" id="KW-0687">Ribonucleoprotein</keyword>
<evidence type="ECO:0000313" key="12">
    <source>
        <dbReference type="Proteomes" id="UP000298673"/>
    </source>
</evidence>
<comment type="domain">
    <text evidence="9">Composed of three domains: the N-terminal N domain, which is responsible for interactions with the ribosome, the central G domain, which binds GTP, and the C-terminal M domain, which binds the RNA and the signal sequence of the RNC.</text>
</comment>
<evidence type="ECO:0000256" key="5">
    <source>
        <dbReference type="ARBA" id="ARBA00023134"/>
    </source>
</evidence>
<comment type="catalytic activity">
    <reaction evidence="8 9">
        <text>GTP + H2O = GDP + phosphate + H(+)</text>
        <dbReference type="Rhea" id="RHEA:19669"/>
        <dbReference type="ChEBI" id="CHEBI:15377"/>
        <dbReference type="ChEBI" id="CHEBI:15378"/>
        <dbReference type="ChEBI" id="CHEBI:37565"/>
        <dbReference type="ChEBI" id="CHEBI:43474"/>
        <dbReference type="ChEBI" id="CHEBI:58189"/>
        <dbReference type="EC" id="3.6.5.4"/>
    </reaction>
</comment>
<dbReference type="SUPFAM" id="SSF47446">
    <property type="entry name" value="Signal peptide-binding domain"/>
    <property type="match status" value="1"/>
</dbReference>
<dbReference type="InterPro" id="IPR000897">
    <property type="entry name" value="SRP54_GTPase_dom"/>
</dbReference>
<evidence type="ECO:0000256" key="3">
    <source>
        <dbReference type="ARBA" id="ARBA00022801"/>
    </source>
</evidence>
<protein>
    <recommendedName>
        <fullName evidence="9">Signal recognition particle protein</fullName>
        <ecNumber evidence="9">3.6.5.4</ecNumber>
    </recommendedName>
    <alternativeName>
        <fullName evidence="9">Fifty-four homolog</fullName>
    </alternativeName>
</protein>
<evidence type="ECO:0000313" key="11">
    <source>
        <dbReference type="EMBL" id="QCI24448.1"/>
    </source>
</evidence>
<dbReference type="Pfam" id="PF02881">
    <property type="entry name" value="SRP54_N"/>
    <property type="match status" value="1"/>
</dbReference>
<dbReference type="NCBIfam" id="TIGR00959">
    <property type="entry name" value="ffh"/>
    <property type="match status" value="1"/>
</dbReference>
<evidence type="ECO:0000256" key="7">
    <source>
        <dbReference type="ARBA" id="ARBA00023274"/>
    </source>
</evidence>
<dbReference type="CDD" id="cd18539">
    <property type="entry name" value="SRP_G"/>
    <property type="match status" value="1"/>
</dbReference>
<evidence type="ECO:0000256" key="9">
    <source>
        <dbReference type="HAMAP-Rule" id="MF_00306"/>
    </source>
</evidence>
<dbReference type="InterPro" id="IPR013822">
    <property type="entry name" value="Signal_recog_particl_SRP54_hlx"/>
</dbReference>
<reference evidence="11 12" key="1">
    <citation type="submission" date="2018-12" db="EMBL/GenBank/DDBJ databases">
        <authorList>
            <person name="Chong R.A."/>
        </authorList>
    </citation>
    <scope>NUCLEOTIDE SEQUENCE [LARGE SCALE GENOMIC DNA]</scope>
    <source>
        <strain evidence="11 12">Mst</strain>
    </source>
</reference>
<feature type="domain" description="SRP54-type proteins GTP-binding" evidence="10">
    <location>
        <begin position="269"/>
        <end position="282"/>
    </location>
</feature>
<keyword evidence="2 9" id="KW-0547">Nucleotide-binding</keyword>
<dbReference type="InterPro" id="IPR022941">
    <property type="entry name" value="SRP54"/>
</dbReference>
<comment type="subcellular location">
    <subcellularLocation>
        <location evidence="9">Cytoplasm</location>
    </subcellularLocation>
    <text evidence="9">The SRP-RNC complex is targeted to the cytoplasmic membrane.</text>
</comment>
<dbReference type="EMBL" id="CP034861">
    <property type="protein sequence ID" value="QCI24448.1"/>
    <property type="molecule type" value="Genomic_DNA"/>
</dbReference>
<dbReference type="Pfam" id="PF02978">
    <property type="entry name" value="SRP_SPB"/>
    <property type="match status" value="1"/>
</dbReference>
<dbReference type="Pfam" id="PF00448">
    <property type="entry name" value="SRP54"/>
    <property type="match status" value="1"/>
</dbReference>
<dbReference type="InterPro" id="IPR003593">
    <property type="entry name" value="AAA+_ATPase"/>
</dbReference>
<dbReference type="EC" id="3.6.5.4" evidence="9"/>
<comment type="similarity">
    <text evidence="1 9">Belongs to the GTP-binding SRP family. SRP54 subfamily.</text>
</comment>
<dbReference type="PANTHER" id="PTHR11564">
    <property type="entry name" value="SIGNAL RECOGNITION PARTICLE 54K PROTEIN SRP54"/>
    <property type="match status" value="1"/>
</dbReference>
<dbReference type="Proteomes" id="UP000298673">
    <property type="component" value="Chromosome"/>
</dbReference>
<dbReference type="AlphaFoldDB" id="A0A4D6YF85"/>
<evidence type="ECO:0000256" key="1">
    <source>
        <dbReference type="ARBA" id="ARBA00005450"/>
    </source>
</evidence>
<dbReference type="Gene3D" id="1.20.120.140">
    <property type="entry name" value="Signal recognition particle SRP54, nucleotide-binding domain"/>
    <property type="match status" value="1"/>
</dbReference>
<evidence type="ECO:0000259" key="10">
    <source>
        <dbReference type="PROSITE" id="PS00300"/>
    </source>
</evidence>
<evidence type="ECO:0000256" key="2">
    <source>
        <dbReference type="ARBA" id="ARBA00022741"/>
    </source>
</evidence>
<dbReference type="InterPro" id="IPR042101">
    <property type="entry name" value="SRP54_N_sf"/>
</dbReference>
<dbReference type="SUPFAM" id="SSF52540">
    <property type="entry name" value="P-loop containing nucleoside triphosphate hydrolases"/>
    <property type="match status" value="1"/>
</dbReference>
<accession>A0A4D6YF85</accession>
<dbReference type="Gene3D" id="3.40.50.300">
    <property type="entry name" value="P-loop containing nucleotide triphosphate hydrolases"/>
    <property type="match status" value="1"/>
</dbReference>
<evidence type="ECO:0000256" key="8">
    <source>
        <dbReference type="ARBA" id="ARBA00048027"/>
    </source>
</evidence>
<dbReference type="Gene3D" id="1.10.260.30">
    <property type="entry name" value="Signal recognition particle, SRP54 subunit, M-domain"/>
    <property type="match status" value="1"/>
</dbReference>
<dbReference type="SMART" id="SM00962">
    <property type="entry name" value="SRP54"/>
    <property type="match status" value="1"/>
</dbReference>
<gene>
    <name evidence="9" type="primary">ffh</name>
    <name evidence="11" type="ORF">D9V75_01890</name>
</gene>
<dbReference type="InterPro" id="IPR004125">
    <property type="entry name" value="Signal_recog_particle_SRP54_M"/>
</dbReference>
<dbReference type="PANTHER" id="PTHR11564:SF5">
    <property type="entry name" value="SIGNAL RECOGNITION PARTICLE SUBUNIT SRP54"/>
    <property type="match status" value="1"/>
</dbReference>
<keyword evidence="9" id="KW-0963">Cytoplasm</keyword>
<feature type="binding site" evidence="9">
    <location>
        <begin position="190"/>
        <end position="194"/>
    </location>
    <ligand>
        <name>GTP</name>
        <dbReference type="ChEBI" id="CHEBI:37565"/>
    </ligand>
</feature>
<sequence>MFSNLTNRFKQSLRKIINSGRLTEENIKETIREVRKALLEADVALSVIKSFINNIKTKSIGHKINNSLTPGQEFIKIVRSELISVMGEESSTLNLSDSPPAIVLIVGLQGSGKTTSLAKIAKWIKNKYRKKILITSTDVNRAAAIQQLKILSNDIEIDFFSTKENKTSIEISKEAIKHAKLKLYDILLIDTAGRLHINEEMMNEIKEIQIFSKPIETLLVVDSMMGQDAINMAQIFNKFLFISGIVLSKVDGDSRNGVALSMRYITNKPIKFIGTGEKITELKPFCPKKIADKILGMNEVLSIIEDIEEKVDKSHLKELNNQFKKSQNFNLDDFLTQIKKMKKIGGLNHLVNKLLKNFQTSDHASFNTDSNTLKKIEAIISSMTRKERMMPIIIKGSRKKRIALGSGTQVQDVNKLLKNFENIKRTIKKIQTGGIGNIMKNIKNMLPKKF</sequence>
<dbReference type="RefSeq" id="WP_158343699.1">
    <property type="nucleotide sequence ID" value="NZ_CP034861.1"/>
</dbReference>
<dbReference type="OrthoDB" id="9804720at2"/>
<evidence type="ECO:0000256" key="4">
    <source>
        <dbReference type="ARBA" id="ARBA00022884"/>
    </source>
</evidence>
<proteinExistence type="inferred from homology"/>
<dbReference type="PROSITE" id="PS00300">
    <property type="entry name" value="SRP54"/>
    <property type="match status" value="1"/>
</dbReference>
<comment type="subunit">
    <text evidence="9">Part of the signal recognition particle protein translocation system, which is composed of SRP and FtsY. SRP is a ribonucleoprotein composed of Ffh and a 4.5S RNA molecule.</text>
</comment>
<dbReference type="HAMAP" id="MF_00306">
    <property type="entry name" value="SRP54"/>
    <property type="match status" value="1"/>
</dbReference>
<keyword evidence="3 9" id="KW-0378">Hydrolase</keyword>
<dbReference type="GO" id="GO:0048500">
    <property type="term" value="C:signal recognition particle"/>
    <property type="evidence" value="ECO:0007669"/>
    <property type="project" value="UniProtKB-UniRule"/>
</dbReference>
<reference evidence="11 12" key="2">
    <citation type="submission" date="2019-05" db="EMBL/GenBank/DDBJ databases">
        <title>Genome evolution of the obligate endosymbiont Buchnera aphidicola.</title>
        <authorList>
            <person name="Moran N.A."/>
        </authorList>
    </citation>
    <scope>NUCLEOTIDE SEQUENCE [LARGE SCALE GENOMIC DNA]</scope>
    <source>
        <strain evidence="11 12">Mst</strain>
    </source>
</reference>
<keyword evidence="6 9" id="KW-0733">Signal recognition particle</keyword>
<keyword evidence="4 9" id="KW-0694">RNA-binding</keyword>
<keyword evidence="5 9" id="KW-0342">GTP-binding</keyword>
<feature type="binding site" evidence="9">
    <location>
        <begin position="107"/>
        <end position="114"/>
    </location>
    <ligand>
        <name>GTP</name>
        <dbReference type="ChEBI" id="CHEBI:37565"/>
    </ligand>
</feature>
<evidence type="ECO:0000256" key="6">
    <source>
        <dbReference type="ARBA" id="ARBA00023135"/>
    </source>
</evidence>